<comment type="caution">
    <text evidence="2">The sequence shown here is derived from an EMBL/GenBank/DDBJ whole genome shotgun (WGS) entry which is preliminary data.</text>
</comment>
<evidence type="ECO:0000313" key="3">
    <source>
        <dbReference type="Proteomes" id="UP000656548"/>
    </source>
</evidence>
<evidence type="ECO:0000256" key="1">
    <source>
        <dbReference type="SAM" id="MobiDB-lite"/>
    </source>
</evidence>
<name>A0ABR9LIF7_9PSEU</name>
<organism evidence="2 3">
    <name type="scientific">Amycolatopsis roodepoortensis</name>
    <dbReference type="NCBI Taxonomy" id="700274"/>
    <lineage>
        <taxon>Bacteria</taxon>
        <taxon>Bacillati</taxon>
        <taxon>Actinomycetota</taxon>
        <taxon>Actinomycetes</taxon>
        <taxon>Pseudonocardiales</taxon>
        <taxon>Pseudonocardiaceae</taxon>
        <taxon>Amycolatopsis</taxon>
    </lineage>
</organism>
<protein>
    <recommendedName>
        <fullName evidence="4">XRE family transcriptional regulator</fullName>
    </recommendedName>
</protein>
<feature type="region of interest" description="Disordered" evidence="1">
    <location>
        <begin position="71"/>
        <end position="97"/>
    </location>
</feature>
<dbReference type="Proteomes" id="UP000656548">
    <property type="component" value="Unassembled WGS sequence"/>
</dbReference>
<proteinExistence type="predicted"/>
<feature type="compositionally biased region" description="Polar residues" evidence="1">
    <location>
        <begin position="80"/>
        <end position="97"/>
    </location>
</feature>
<gene>
    <name evidence="2" type="ORF">H4W30_007530</name>
</gene>
<keyword evidence="3" id="KW-1185">Reference proteome</keyword>
<dbReference type="EMBL" id="JADBEJ010000006">
    <property type="protein sequence ID" value="MBE1580449.1"/>
    <property type="molecule type" value="Genomic_DNA"/>
</dbReference>
<accession>A0ABR9LIF7</accession>
<sequence length="97" mass="11075">MSWQDKVGLHIGVAELKEDRGWSRAMIKQYLGEPDRTDPNPGGPNAPQVKLWLFTRVKAIEATDEFQERWWKARDRRQAQQRPKPQNAGDTTAGASC</sequence>
<reference evidence="2 3" key="1">
    <citation type="submission" date="2020-10" db="EMBL/GenBank/DDBJ databases">
        <title>Sequencing the genomes of 1000 actinobacteria strains.</title>
        <authorList>
            <person name="Klenk H.-P."/>
        </authorList>
    </citation>
    <scope>NUCLEOTIDE SEQUENCE [LARGE SCALE GENOMIC DNA]</scope>
    <source>
        <strain evidence="2 3">DSM 46661</strain>
    </source>
</reference>
<evidence type="ECO:0000313" key="2">
    <source>
        <dbReference type="EMBL" id="MBE1580449.1"/>
    </source>
</evidence>
<dbReference type="RefSeq" id="WP_192747011.1">
    <property type="nucleotide sequence ID" value="NZ_JADBEJ010000006.1"/>
</dbReference>
<evidence type="ECO:0008006" key="4">
    <source>
        <dbReference type="Google" id="ProtNLM"/>
    </source>
</evidence>